<proteinExistence type="predicted"/>
<accession>A0A2Z5G0Z5</accession>
<evidence type="ECO:0000313" key="2">
    <source>
        <dbReference type="Proteomes" id="UP000253606"/>
    </source>
</evidence>
<evidence type="ECO:0000313" key="1">
    <source>
        <dbReference type="EMBL" id="AXC12256.1"/>
    </source>
</evidence>
<sequence>MLWSDPKRIFTIGDRRDFYPGMLTTRKLVISRPDGYKSK</sequence>
<dbReference type="AlphaFoldDB" id="A0A2Z5G0Z5"/>
<dbReference type="KEGG" id="abas:ACPOL_2954"/>
<name>A0A2Z5G0Z5_9BACT</name>
<organism evidence="1 2">
    <name type="scientific">Acidisarcina polymorpha</name>
    <dbReference type="NCBI Taxonomy" id="2211140"/>
    <lineage>
        <taxon>Bacteria</taxon>
        <taxon>Pseudomonadati</taxon>
        <taxon>Acidobacteriota</taxon>
        <taxon>Terriglobia</taxon>
        <taxon>Terriglobales</taxon>
        <taxon>Acidobacteriaceae</taxon>
        <taxon>Acidisarcina</taxon>
    </lineage>
</organism>
<gene>
    <name evidence="1" type="ORF">ACPOL_2954</name>
</gene>
<dbReference type="EMBL" id="CP030840">
    <property type="protein sequence ID" value="AXC12256.1"/>
    <property type="molecule type" value="Genomic_DNA"/>
</dbReference>
<protein>
    <submittedName>
        <fullName evidence="1">Uncharacterized protein</fullName>
    </submittedName>
</protein>
<reference evidence="1 2" key="1">
    <citation type="journal article" date="2018" name="Front. Microbiol.">
        <title>Hydrolytic Capabilities as a Key to Environmental Success: Chitinolytic and Cellulolytic Acidobacteria From Acidic Sub-arctic Soils and Boreal Peatlands.</title>
        <authorList>
            <person name="Belova S.E."/>
            <person name="Ravin N.V."/>
            <person name="Pankratov T.A."/>
            <person name="Rakitin A.L."/>
            <person name="Ivanova A.A."/>
            <person name="Beletsky A.V."/>
            <person name="Mardanov A.V."/>
            <person name="Sinninghe Damste J.S."/>
            <person name="Dedysh S.N."/>
        </authorList>
    </citation>
    <scope>NUCLEOTIDE SEQUENCE [LARGE SCALE GENOMIC DNA]</scope>
    <source>
        <strain evidence="1 2">SBC82</strain>
    </source>
</reference>
<dbReference type="Proteomes" id="UP000253606">
    <property type="component" value="Chromosome"/>
</dbReference>
<keyword evidence="2" id="KW-1185">Reference proteome</keyword>